<dbReference type="EMBL" id="DQ149322">
    <property type="protein sequence ID" value="AAZ95002.1"/>
    <property type="molecule type" value="Genomic_DNA"/>
</dbReference>
<sequence length="57" mass="6626">NVYTYDYQERWPGQRYYNTDKWEGNSPANASAKYPCWRGEEINQGNLGIPLNPQSQG</sequence>
<organismHost>
    <name type="scientific">Homo sapiens</name>
    <name type="common">Human</name>
    <dbReference type="NCBI Taxonomy" id="9606"/>
</organismHost>
<feature type="non-terminal residue" evidence="1">
    <location>
        <position position="57"/>
    </location>
</feature>
<gene>
    <name evidence="1" type="primary">pol</name>
</gene>
<name>Q3S8G7_HV1</name>
<organism evidence="1">
    <name type="scientific">Human immunodeficiency virus type 1</name>
    <name type="common">HIV-1</name>
    <dbReference type="NCBI Taxonomy" id="11676"/>
    <lineage>
        <taxon>Viruses</taxon>
        <taxon>Riboviria</taxon>
        <taxon>Pararnavirae</taxon>
        <taxon>Artverviricota</taxon>
        <taxon>Revtraviricetes</taxon>
        <taxon>Ortervirales</taxon>
        <taxon>Retroviridae</taxon>
        <taxon>Orthoretrovirinae</taxon>
        <taxon>Lentivirus</taxon>
        <taxon>Lentivirus humimdef1</taxon>
    </lineage>
</organism>
<evidence type="ECO:0000313" key="1">
    <source>
        <dbReference type="EMBL" id="AAZ95002.1"/>
    </source>
</evidence>
<accession>Q3S8G7</accession>
<proteinExistence type="predicted"/>
<protein>
    <submittedName>
        <fullName evidence="1">Integrase</fullName>
    </submittedName>
</protein>
<feature type="non-terminal residue" evidence="1">
    <location>
        <position position="1"/>
    </location>
</feature>
<reference evidence="1" key="1">
    <citation type="submission" date="2005-07" db="EMBL/GenBank/DDBJ databases">
        <title>Genetic Diversity of HIV-1 in Northern Kenya.</title>
        <authorList>
            <person name="Khamadi S.A."/>
            <person name="Ochieng W."/>
            <person name="Lihana R.W."/>
            <person name="Kiptoo M.K."/>
            <person name="Kinyua J.G."/>
            <person name="Lagat N."/>
            <person name="Muriuki J."/>
            <person name="Mwangi J."/>
            <person name="Pelle R."/>
            <person name="Muigai A."/>
            <person name="Carter J."/>
            <person name="Yamada R."/>
            <person name="Mpoke S."/>
        </authorList>
    </citation>
    <scope>NUCLEOTIDE SEQUENCE</scope>
    <source>
        <strain evidence="1">MYDH038</strain>
    </source>
</reference>